<gene>
    <name evidence="2" type="ORF">I3842_04G038500</name>
</gene>
<evidence type="ECO:0000313" key="2">
    <source>
        <dbReference type="EMBL" id="KAG6716236.1"/>
    </source>
</evidence>
<reference evidence="2" key="1">
    <citation type="submission" date="2021-01" db="EMBL/GenBank/DDBJ databases">
        <authorList>
            <person name="Lovell J.T."/>
            <person name="Bentley N."/>
            <person name="Bhattarai G."/>
            <person name="Jenkins J.W."/>
            <person name="Sreedasyam A."/>
            <person name="Alarcon Y."/>
            <person name="Bock C."/>
            <person name="Boston L."/>
            <person name="Carlson J."/>
            <person name="Cervantes K."/>
            <person name="Clermont K."/>
            <person name="Krom N."/>
            <person name="Kubenka K."/>
            <person name="Mamidi S."/>
            <person name="Mattison C."/>
            <person name="Monteros M."/>
            <person name="Pisani C."/>
            <person name="Plott C."/>
            <person name="Rajasekar S."/>
            <person name="Rhein H.S."/>
            <person name="Rohla C."/>
            <person name="Song M."/>
            <person name="Hilaire R.S."/>
            <person name="Shu S."/>
            <person name="Wells L."/>
            <person name="Wang X."/>
            <person name="Webber J."/>
            <person name="Heerema R.J."/>
            <person name="Klein P."/>
            <person name="Conner P."/>
            <person name="Grauke L."/>
            <person name="Grimwood J."/>
            <person name="Schmutz J."/>
            <person name="Randall J.J."/>
        </authorList>
    </citation>
    <scope>NUCLEOTIDE SEQUENCE</scope>
    <source>
        <tissue evidence="2">Leaf</tissue>
    </source>
</reference>
<protein>
    <submittedName>
        <fullName evidence="2">Uncharacterized protein</fullName>
    </submittedName>
</protein>
<feature type="region of interest" description="Disordered" evidence="1">
    <location>
        <begin position="103"/>
        <end position="149"/>
    </location>
</feature>
<dbReference type="AlphaFoldDB" id="A0A922F565"/>
<comment type="caution">
    <text evidence="2">The sequence shown here is derived from an EMBL/GenBank/DDBJ whole genome shotgun (WGS) entry which is preliminary data.</text>
</comment>
<evidence type="ECO:0000313" key="3">
    <source>
        <dbReference type="Proteomes" id="UP000811246"/>
    </source>
</evidence>
<accession>A0A922F565</accession>
<sequence>MAVGSEAGCSSAMDMKDEAIGLYSVDVGTFSDSGKKLGEVEGVFWAVKAQLSGLLEEVSLLMQKVDMGLSMVMGLNKAITSSTAASLRVPEVSNVMGRDALGSKEGTLVSTGSKDVGLSPAVKSHDPRPTSPRAESGEIMDRALSPLVG</sequence>
<dbReference type="Proteomes" id="UP000811246">
    <property type="component" value="Chromosome 4"/>
</dbReference>
<proteinExistence type="predicted"/>
<name>A0A922F565_CARIL</name>
<evidence type="ECO:0000256" key="1">
    <source>
        <dbReference type="SAM" id="MobiDB-lite"/>
    </source>
</evidence>
<dbReference type="EMBL" id="CM031828">
    <property type="protein sequence ID" value="KAG6716236.1"/>
    <property type="molecule type" value="Genomic_DNA"/>
</dbReference>
<organism evidence="2 3">
    <name type="scientific">Carya illinoinensis</name>
    <name type="common">Pecan</name>
    <dbReference type="NCBI Taxonomy" id="32201"/>
    <lineage>
        <taxon>Eukaryota</taxon>
        <taxon>Viridiplantae</taxon>
        <taxon>Streptophyta</taxon>
        <taxon>Embryophyta</taxon>
        <taxon>Tracheophyta</taxon>
        <taxon>Spermatophyta</taxon>
        <taxon>Magnoliopsida</taxon>
        <taxon>eudicotyledons</taxon>
        <taxon>Gunneridae</taxon>
        <taxon>Pentapetalae</taxon>
        <taxon>rosids</taxon>
        <taxon>fabids</taxon>
        <taxon>Fagales</taxon>
        <taxon>Juglandaceae</taxon>
        <taxon>Carya</taxon>
    </lineage>
</organism>